<name>A0A803TTH1_ANOCA</name>
<organism evidence="2 3">
    <name type="scientific">Anolis carolinensis</name>
    <name type="common">Green anole</name>
    <name type="synonym">American chameleon</name>
    <dbReference type="NCBI Taxonomy" id="28377"/>
    <lineage>
        <taxon>Eukaryota</taxon>
        <taxon>Metazoa</taxon>
        <taxon>Chordata</taxon>
        <taxon>Craniata</taxon>
        <taxon>Vertebrata</taxon>
        <taxon>Euteleostomi</taxon>
        <taxon>Lepidosauria</taxon>
        <taxon>Squamata</taxon>
        <taxon>Bifurcata</taxon>
        <taxon>Unidentata</taxon>
        <taxon>Episquamata</taxon>
        <taxon>Toxicofera</taxon>
        <taxon>Iguania</taxon>
        <taxon>Dactyloidae</taxon>
        <taxon>Anolis</taxon>
    </lineage>
</organism>
<evidence type="ECO:0000256" key="1">
    <source>
        <dbReference type="SAM" id="MobiDB-lite"/>
    </source>
</evidence>
<dbReference type="Ensembl" id="ENSACAT00000038651.1">
    <property type="protein sequence ID" value="ENSACAP00000038511.1"/>
    <property type="gene ID" value="ENSACAG00000041726.1"/>
</dbReference>
<accession>A0A803TTH1</accession>
<dbReference type="Gene3D" id="3.40.30.10">
    <property type="entry name" value="Glutaredoxin"/>
    <property type="match status" value="1"/>
</dbReference>
<keyword evidence="3" id="KW-1185">Reference proteome</keyword>
<evidence type="ECO:0000313" key="3">
    <source>
        <dbReference type="Proteomes" id="UP000001646"/>
    </source>
</evidence>
<reference evidence="2 3" key="1">
    <citation type="submission" date="2009-12" db="EMBL/GenBank/DDBJ databases">
        <title>The Genome Sequence of Anolis carolinensis (Green Anole Lizard).</title>
        <authorList>
            <consortium name="The Genome Sequencing Platform"/>
            <person name="Di Palma F."/>
            <person name="Alfoldi J."/>
            <person name="Heiman D."/>
            <person name="Young S."/>
            <person name="Grabherr M."/>
            <person name="Johnson J."/>
            <person name="Lander E.S."/>
            <person name="Lindblad-Toh K."/>
        </authorList>
    </citation>
    <scope>NUCLEOTIDE SEQUENCE [LARGE SCALE GENOMIC DNA]</scope>
    <source>
        <strain evidence="2 3">JBL SC #1</strain>
    </source>
</reference>
<reference evidence="2" key="2">
    <citation type="submission" date="2025-08" db="UniProtKB">
        <authorList>
            <consortium name="Ensembl"/>
        </authorList>
    </citation>
    <scope>IDENTIFICATION</scope>
</reference>
<reference evidence="2" key="3">
    <citation type="submission" date="2025-09" db="UniProtKB">
        <authorList>
            <consortium name="Ensembl"/>
        </authorList>
    </citation>
    <scope>IDENTIFICATION</scope>
</reference>
<dbReference type="Proteomes" id="UP000001646">
    <property type="component" value="Chromosome 4"/>
</dbReference>
<feature type="region of interest" description="Disordered" evidence="1">
    <location>
        <begin position="48"/>
        <end position="68"/>
    </location>
</feature>
<sequence length="95" mass="10377">MAFVLPKRAGVSLKQVKSVLVRFCPFEANVESTRVGRDHMGHLVQPPVTQEKHKAPLTDGHPASGSGSQQLVSWLGLLGVEVQNTWKPKGREPLV</sequence>
<dbReference type="InParanoid" id="A0A803TTH1"/>
<dbReference type="AlphaFoldDB" id="A0A803TTH1"/>
<proteinExistence type="predicted"/>
<protein>
    <submittedName>
        <fullName evidence="2">Uncharacterized protein</fullName>
    </submittedName>
</protein>
<evidence type="ECO:0000313" key="2">
    <source>
        <dbReference type="Ensembl" id="ENSACAP00000038511.1"/>
    </source>
</evidence>